<evidence type="ECO:0000256" key="4">
    <source>
        <dbReference type="ARBA" id="ARBA00022917"/>
    </source>
</evidence>
<feature type="region of interest" description="Disordered" evidence="6">
    <location>
        <begin position="517"/>
        <end position="561"/>
    </location>
</feature>
<dbReference type="PANTHER" id="PTHR15350">
    <property type="entry name" value="COP9 SIGNALOSOME COMPLEX SUBUNIT 7/DENDRITIC CELL PROTEIN GA17"/>
    <property type="match status" value="1"/>
</dbReference>
<feature type="region of interest" description="Disordered" evidence="6">
    <location>
        <begin position="38"/>
        <end position="72"/>
    </location>
</feature>
<dbReference type="HAMAP" id="MF_03012">
    <property type="entry name" value="eIF3m"/>
    <property type="match status" value="1"/>
</dbReference>
<evidence type="ECO:0000256" key="1">
    <source>
        <dbReference type="ARBA" id="ARBA00008482"/>
    </source>
</evidence>
<keyword evidence="9" id="KW-1185">Reference proteome</keyword>
<dbReference type="SMART" id="SM00088">
    <property type="entry name" value="PINT"/>
    <property type="match status" value="1"/>
</dbReference>
<dbReference type="PROSITE" id="PS50250">
    <property type="entry name" value="PCI"/>
    <property type="match status" value="1"/>
</dbReference>
<comment type="subcellular location">
    <subcellularLocation>
        <location evidence="5">Cytoplasm</location>
    </subcellularLocation>
</comment>
<comment type="function">
    <text evidence="5">Component of the eukaryotic translation initiation factor 3 (eIF-3) complex, which is involved in protein synthesis of a specialized repertoire of mRNAs and, together with other initiation factors, stimulates binding of mRNA and methionyl-tRNAi to the 40S ribosome. The eIF-3 complex specifically targets and initiates translation of a subset of mRNAs involved in cell proliferation.</text>
</comment>
<feature type="domain" description="PCI" evidence="7">
    <location>
        <begin position="312"/>
        <end position="483"/>
    </location>
</feature>
<protein>
    <recommendedName>
        <fullName evidence="5">Eukaryotic translation initiation factor 3 subunit M</fullName>
        <shortName evidence="5">eIF3m</shortName>
    </recommendedName>
</protein>
<feature type="compositionally biased region" description="Basic and acidic residues" evidence="6">
    <location>
        <begin position="104"/>
        <end position="116"/>
    </location>
</feature>
<comment type="similarity">
    <text evidence="5">Belongs to the eIF-3 subunit M family.</text>
</comment>
<evidence type="ECO:0000256" key="3">
    <source>
        <dbReference type="ARBA" id="ARBA00022540"/>
    </source>
</evidence>
<keyword evidence="2 5" id="KW-0963">Cytoplasm</keyword>
<evidence type="ECO:0000313" key="9">
    <source>
        <dbReference type="Proteomes" id="UP001287286"/>
    </source>
</evidence>
<evidence type="ECO:0000256" key="5">
    <source>
        <dbReference type="HAMAP-Rule" id="MF_03012"/>
    </source>
</evidence>
<accession>A0ABR0C4U3</accession>
<evidence type="ECO:0000256" key="2">
    <source>
        <dbReference type="ARBA" id="ARBA00022490"/>
    </source>
</evidence>
<name>A0ABR0C4U3_PURLI</name>
<proteinExistence type="inferred from homology"/>
<dbReference type="Pfam" id="PF01399">
    <property type="entry name" value="PCI"/>
    <property type="match status" value="1"/>
</dbReference>
<feature type="compositionally biased region" description="Basic and acidic residues" evidence="6">
    <location>
        <begin position="38"/>
        <end position="48"/>
    </location>
</feature>
<feature type="region of interest" description="Disordered" evidence="6">
    <location>
        <begin position="104"/>
        <end position="135"/>
    </location>
</feature>
<dbReference type="InterPro" id="IPR000717">
    <property type="entry name" value="PCI_dom"/>
</dbReference>
<dbReference type="PANTHER" id="PTHR15350:SF2">
    <property type="entry name" value="EUKARYOTIC TRANSLATION INITIATION FACTOR 3 SUBUNIT M"/>
    <property type="match status" value="1"/>
</dbReference>
<dbReference type="Pfam" id="PF18005">
    <property type="entry name" value="eIF3m_C_helix"/>
    <property type="match status" value="1"/>
</dbReference>
<evidence type="ECO:0000259" key="7">
    <source>
        <dbReference type="PROSITE" id="PS50250"/>
    </source>
</evidence>
<keyword evidence="4 5" id="KW-0648">Protein biosynthesis</keyword>
<comment type="subunit">
    <text evidence="5">Component of the eukaryotic translation initiation factor 3 (eIF-3) complex.</text>
</comment>
<gene>
    <name evidence="8" type="ORF">Purlil1_4393</name>
</gene>
<sequence length="561" mass="63511">MDAMNHILRGIAVGGPPCKLGRCNMHALLLPERHLHSVTREPSHDIASKNRRGGRSLVAPPQGYSGADPANRSTSRFSALEFHPLPPLQTIARLPSRLSDSQIHEAALRDRPTDRRTGKRSHSRPIMPATKSNGQPQLLFVDGSFEELAKEMADYLKAEDAKQLLAKESSPKEEVLSKLVAASQALNTVPEKEYTAATNLMIHLVLQSADPKKHLPTLCSNFAKPLGNSPVHGAALSLNALTTVFNLLDQEDPIRARVFMEILKFLKAHSMFDNLRPYLDKLPEWIDSWGCGEEIERKLYEEVADIALEAEEEETSYEFILKALRTFDADDKEEVGSEDAQRLSLRALKTAILSNTHFLFQDLRAIPSVQALSDSHPVYSQLLDIFAEQDLEDYNDFNEEHEGWVEQQKLDHEKLHRKMRLLTFASLAAATPSREIEYAKIVKALQIPEEDIEMWAIDVIRAGLVEGKLSQKRNMFLVHKVTYRVFGQKQYQELATRVDHWRATLQNVLGVLRQEQANAKSQKEREMQELERKMNNAGVGQGGRRQQGQQSQQRERTDNDD</sequence>
<dbReference type="InterPro" id="IPR027528">
    <property type="entry name" value="eIF3m"/>
</dbReference>
<comment type="similarity">
    <text evidence="1">Belongs to the CSN7/EIF3M family. CSN7 subfamily.</text>
</comment>
<keyword evidence="3 5" id="KW-0396">Initiation factor</keyword>
<dbReference type="InterPro" id="IPR040750">
    <property type="entry name" value="eIF3m_C_helix"/>
</dbReference>
<organism evidence="8 9">
    <name type="scientific">Purpureocillium lilacinum</name>
    <name type="common">Paecilomyces lilacinus</name>
    <dbReference type="NCBI Taxonomy" id="33203"/>
    <lineage>
        <taxon>Eukaryota</taxon>
        <taxon>Fungi</taxon>
        <taxon>Dikarya</taxon>
        <taxon>Ascomycota</taxon>
        <taxon>Pezizomycotina</taxon>
        <taxon>Sordariomycetes</taxon>
        <taxon>Hypocreomycetidae</taxon>
        <taxon>Hypocreales</taxon>
        <taxon>Ophiocordycipitaceae</taxon>
        <taxon>Purpureocillium</taxon>
    </lineage>
</organism>
<dbReference type="Proteomes" id="UP001287286">
    <property type="component" value="Unassembled WGS sequence"/>
</dbReference>
<evidence type="ECO:0000313" key="8">
    <source>
        <dbReference type="EMBL" id="KAK4091379.1"/>
    </source>
</evidence>
<dbReference type="InterPro" id="IPR045237">
    <property type="entry name" value="COPS7/eIF3m"/>
</dbReference>
<evidence type="ECO:0000256" key="6">
    <source>
        <dbReference type="SAM" id="MobiDB-lite"/>
    </source>
</evidence>
<feature type="compositionally biased region" description="Basic and acidic residues" evidence="6">
    <location>
        <begin position="521"/>
        <end position="534"/>
    </location>
</feature>
<reference evidence="8 9" key="1">
    <citation type="journal article" date="2024" name="Microbiol. Resour. Announc.">
        <title>Genome annotations for the ascomycete fungi Trichoderma harzianum, Trichoderma aggressivum, and Purpureocillium lilacinum.</title>
        <authorList>
            <person name="Beijen E.P.W."/>
            <person name="Ohm R.A."/>
        </authorList>
    </citation>
    <scope>NUCLEOTIDE SEQUENCE [LARGE SCALE GENOMIC DNA]</scope>
    <source>
        <strain evidence="8 9">CBS 150709</strain>
    </source>
</reference>
<comment type="caution">
    <text evidence="8">The sequence shown here is derived from an EMBL/GenBank/DDBJ whole genome shotgun (WGS) entry which is preliminary data.</text>
</comment>
<dbReference type="EMBL" id="JAWRVI010000012">
    <property type="protein sequence ID" value="KAK4091379.1"/>
    <property type="molecule type" value="Genomic_DNA"/>
</dbReference>